<dbReference type="PANTHER" id="PTHR42934:SF2">
    <property type="entry name" value="GLYCOLATE OXIDASE SUBUNIT GLCD"/>
    <property type="match status" value="1"/>
</dbReference>
<evidence type="ECO:0000313" key="7">
    <source>
        <dbReference type="EMBL" id="GAA4691586.1"/>
    </source>
</evidence>
<name>A0ABP8WKZ1_9PSEU</name>
<evidence type="ECO:0000256" key="5">
    <source>
        <dbReference type="SAM" id="MobiDB-lite"/>
    </source>
</evidence>
<dbReference type="EMBL" id="BAABIC010000009">
    <property type="protein sequence ID" value="GAA4691586.1"/>
    <property type="molecule type" value="Genomic_DNA"/>
</dbReference>
<dbReference type="InterPro" id="IPR051914">
    <property type="entry name" value="FAD-linked_OxidoTrans_Type4"/>
</dbReference>
<evidence type="ECO:0000256" key="4">
    <source>
        <dbReference type="ARBA" id="ARBA00023002"/>
    </source>
</evidence>
<accession>A0ABP8WKZ1</accession>
<dbReference type="Pfam" id="PF01565">
    <property type="entry name" value="FAD_binding_4"/>
    <property type="match status" value="1"/>
</dbReference>
<dbReference type="PANTHER" id="PTHR42934">
    <property type="entry name" value="GLYCOLATE OXIDASE SUBUNIT GLCD"/>
    <property type="match status" value="1"/>
</dbReference>
<feature type="domain" description="FAD-binding PCMH-type" evidence="6">
    <location>
        <begin position="71"/>
        <end position="250"/>
    </location>
</feature>
<dbReference type="SUPFAM" id="SSF55103">
    <property type="entry name" value="FAD-linked oxidases, C-terminal domain"/>
    <property type="match status" value="1"/>
</dbReference>
<evidence type="ECO:0000313" key="8">
    <source>
        <dbReference type="Proteomes" id="UP001500325"/>
    </source>
</evidence>
<protein>
    <submittedName>
        <fullName evidence="7">FAD-linked oxidase C-terminal domain-containing protein</fullName>
    </submittedName>
</protein>
<comment type="caution">
    <text evidence="7">The sequence shown here is derived from an EMBL/GenBank/DDBJ whole genome shotgun (WGS) entry which is preliminary data.</text>
</comment>
<proteinExistence type="predicted"/>
<organism evidence="7 8">
    <name type="scientific">Pseudonocardia yuanmonensis</name>
    <dbReference type="NCBI Taxonomy" id="1095914"/>
    <lineage>
        <taxon>Bacteria</taxon>
        <taxon>Bacillati</taxon>
        <taxon>Actinomycetota</taxon>
        <taxon>Actinomycetes</taxon>
        <taxon>Pseudonocardiales</taxon>
        <taxon>Pseudonocardiaceae</taxon>
        <taxon>Pseudonocardia</taxon>
    </lineage>
</organism>
<keyword evidence="8" id="KW-1185">Reference proteome</keyword>
<dbReference type="InterPro" id="IPR004113">
    <property type="entry name" value="FAD-bd_oxidored_4_C"/>
</dbReference>
<keyword evidence="2" id="KW-0285">Flavoprotein</keyword>
<dbReference type="InterPro" id="IPR006094">
    <property type="entry name" value="Oxid_FAD_bind_N"/>
</dbReference>
<dbReference type="Gene3D" id="3.30.465.10">
    <property type="match status" value="1"/>
</dbReference>
<reference evidence="8" key="1">
    <citation type="journal article" date="2019" name="Int. J. Syst. Evol. Microbiol.">
        <title>The Global Catalogue of Microorganisms (GCM) 10K type strain sequencing project: providing services to taxonomists for standard genome sequencing and annotation.</title>
        <authorList>
            <consortium name="The Broad Institute Genomics Platform"/>
            <consortium name="The Broad Institute Genome Sequencing Center for Infectious Disease"/>
            <person name="Wu L."/>
            <person name="Ma J."/>
        </authorList>
    </citation>
    <scope>NUCLEOTIDE SEQUENCE [LARGE SCALE GENOMIC DNA]</scope>
    <source>
        <strain evidence="8">JCM 18055</strain>
    </source>
</reference>
<sequence length="493" mass="51410">MSEARTATPQTPTPERPFGWDRGSGAARMAEPGEAGRAVLAELAAALPADRVLTDPDTARPYVHDEAEWADYGAPLAVVRPRSTAEVAETVRAAARHGVPVVPRGAGTGLSGGANAVDGGLVLSLERMRDILEIDAGERLAVVQPGVVNDDLRAAAAKEGLWYPPDPASAPWSTIGGNVATNAGGLCCVKYGVTRDYVLALEIVTAAGEIVRVGRRTAKGVAGYDLAGLLVGSEGTLGVITEITVRLRPVRTTPPRTVVGFFDTLADCGAAVAAVTAAGLQPAIFELVDRHCLKAVNDWKHMGLPEDAAALLLAQTDLPEPAATAEAEGILAAFEANGARDALVSTDPVEADALFAARRLAYPAFEQRGDAQLTEDVCLPRNRLAAMLERIEEISARNDTFIGTVAHAGDGNLHPLIMVPPGDPEAKARAQRAFDEIVDAAIALGGTVTGEHGVGLLKRAGMRRELDPGSLAMQEAIKKALDPHGILNPGKVL</sequence>
<dbReference type="PROSITE" id="PS51387">
    <property type="entry name" value="FAD_PCMH"/>
    <property type="match status" value="1"/>
</dbReference>
<dbReference type="InterPro" id="IPR036318">
    <property type="entry name" value="FAD-bd_PCMH-like_sf"/>
</dbReference>
<feature type="region of interest" description="Disordered" evidence="5">
    <location>
        <begin position="1"/>
        <end position="32"/>
    </location>
</feature>
<keyword evidence="3" id="KW-0274">FAD</keyword>
<evidence type="ECO:0000256" key="1">
    <source>
        <dbReference type="ARBA" id="ARBA00001974"/>
    </source>
</evidence>
<dbReference type="Pfam" id="PF02913">
    <property type="entry name" value="FAD-oxidase_C"/>
    <property type="match status" value="1"/>
</dbReference>
<dbReference type="Gene3D" id="1.10.45.10">
    <property type="entry name" value="Vanillyl-alcohol Oxidase, Chain A, domain 4"/>
    <property type="match status" value="1"/>
</dbReference>
<dbReference type="SUPFAM" id="SSF56176">
    <property type="entry name" value="FAD-binding/transporter-associated domain-like"/>
    <property type="match status" value="1"/>
</dbReference>
<dbReference type="Gene3D" id="3.30.70.2740">
    <property type="match status" value="1"/>
</dbReference>
<evidence type="ECO:0000256" key="3">
    <source>
        <dbReference type="ARBA" id="ARBA00022827"/>
    </source>
</evidence>
<dbReference type="Proteomes" id="UP001500325">
    <property type="component" value="Unassembled WGS sequence"/>
</dbReference>
<dbReference type="InterPro" id="IPR016169">
    <property type="entry name" value="FAD-bd_PCMH_sub2"/>
</dbReference>
<evidence type="ECO:0000256" key="2">
    <source>
        <dbReference type="ARBA" id="ARBA00022630"/>
    </source>
</evidence>
<dbReference type="InterPro" id="IPR016164">
    <property type="entry name" value="FAD-linked_Oxase-like_C"/>
</dbReference>
<keyword evidence="4" id="KW-0560">Oxidoreductase</keyword>
<dbReference type="InterPro" id="IPR016166">
    <property type="entry name" value="FAD-bd_PCMH"/>
</dbReference>
<evidence type="ECO:0000259" key="6">
    <source>
        <dbReference type="PROSITE" id="PS51387"/>
    </source>
</evidence>
<comment type="cofactor">
    <cofactor evidence="1">
        <name>FAD</name>
        <dbReference type="ChEBI" id="CHEBI:57692"/>
    </cofactor>
</comment>
<gene>
    <name evidence="7" type="ORF">GCM10023215_30680</name>
</gene>
<feature type="compositionally biased region" description="Polar residues" evidence="5">
    <location>
        <begin position="1"/>
        <end position="10"/>
    </location>
</feature>
<dbReference type="InterPro" id="IPR016171">
    <property type="entry name" value="Vanillyl_alc_oxidase_C-sub2"/>
</dbReference>